<evidence type="ECO:0000313" key="2">
    <source>
        <dbReference type="EMBL" id="SEN27643.1"/>
    </source>
</evidence>
<dbReference type="Proteomes" id="UP000199054">
    <property type="component" value="Unassembled WGS sequence"/>
</dbReference>
<reference evidence="2 3" key="1">
    <citation type="submission" date="2016-10" db="EMBL/GenBank/DDBJ databases">
        <authorList>
            <person name="de Groot N.N."/>
        </authorList>
    </citation>
    <scope>NUCLEOTIDE SEQUENCE [LARGE SCALE GENOMIC DNA]</scope>
    <source>
        <strain evidence="2 3">DSM 8512</strain>
    </source>
</reference>
<dbReference type="RefSeq" id="WP_090610579.1">
    <property type="nucleotide sequence ID" value="NZ_CP067125.1"/>
</dbReference>
<keyword evidence="1" id="KW-0812">Transmembrane</keyword>
<keyword evidence="1" id="KW-1133">Transmembrane helix</keyword>
<keyword evidence="1" id="KW-0472">Membrane</keyword>
<dbReference type="Gene3D" id="3.40.50.410">
    <property type="entry name" value="von Willebrand factor, type A domain"/>
    <property type="match status" value="1"/>
</dbReference>
<dbReference type="EMBL" id="FODE01000003">
    <property type="protein sequence ID" value="SEN27643.1"/>
    <property type="molecule type" value="Genomic_DNA"/>
</dbReference>
<dbReference type="PANTHER" id="PTHR37947:SF1">
    <property type="entry name" value="BLL2462 PROTEIN"/>
    <property type="match status" value="1"/>
</dbReference>
<dbReference type="OrthoDB" id="8456929at2"/>
<gene>
    <name evidence="2" type="ORF">SAMN04489859_1003192</name>
</gene>
<proteinExistence type="predicted"/>
<dbReference type="AlphaFoldDB" id="A0A1H8F6Y9"/>
<sequence length="310" mass="32189">MSGLPALILLRPWWLLVLPLTLLAAIWMRRRRLAGAWAGVIEPALMPALRRLGLLSDGRRDPAVVLPFAAAALLALALSGPAMPRQGAVEYRALDPLVLALDLSPSVVADPRALADAQASAATLLQLANGRPVGMMVYAADAYLASAPTSDADNLSGLIAVLARDTMPVAGSRPDIALSMARDLFGGRNGPGIGGADLVLISDGGGTGPRAVEEAARLATDGARVWALTLPHAAEGAPPPNPDALAQLARAGGGDAFAMDEASALMDRIAASRTIRLAREDIAGQGFRDFGPFLLPLAMLAMLPLFRRRG</sequence>
<accession>A0A1H8F6Y9</accession>
<keyword evidence="3" id="KW-1185">Reference proteome</keyword>
<evidence type="ECO:0000313" key="3">
    <source>
        <dbReference type="Proteomes" id="UP000199054"/>
    </source>
</evidence>
<dbReference type="InterPro" id="IPR036465">
    <property type="entry name" value="vWFA_dom_sf"/>
</dbReference>
<protein>
    <submittedName>
        <fullName evidence="2">Ca-activated chloride channel family protein</fullName>
    </submittedName>
</protein>
<organism evidence="2 3">
    <name type="scientific">Paracoccus alcaliphilus</name>
    <dbReference type="NCBI Taxonomy" id="34002"/>
    <lineage>
        <taxon>Bacteria</taxon>
        <taxon>Pseudomonadati</taxon>
        <taxon>Pseudomonadota</taxon>
        <taxon>Alphaproteobacteria</taxon>
        <taxon>Rhodobacterales</taxon>
        <taxon>Paracoccaceae</taxon>
        <taxon>Paracoccus</taxon>
    </lineage>
</organism>
<name>A0A1H8F6Y9_9RHOB</name>
<dbReference type="STRING" id="34002.SAMN04489859_1003192"/>
<dbReference type="SUPFAM" id="SSF53300">
    <property type="entry name" value="vWA-like"/>
    <property type="match status" value="1"/>
</dbReference>
<dbReference type="PANTHER" id="PTHR37947">
    <property type="entry name" value="BLL2462 PROTEIN"/>
    <property type="match status" value="1"/>
</dbReference>
<evidence type="ECO:0000256" key="1">
    <source>
        <dbReference type="SAM" id="Phobius"/>
    </source>
</evidence>
<feature type="transmembrane region" description="Helical" evidence="1">
    <location>
        <begin position="12"/>
        <end position="28"/>
    </location>
</feature>